<organism evidence="7 8">
    <name type="scientific">Schistosoma mekongi</name>
    <name type="common">Parasitic worm</name>
    <dbReference type="NCBI Taxonomy" id="38744"/>
    <lineage>
        <taxon>Eukaryota</taxon>
        <taxon>Metazoa</taxon>
        <taxon>Spiralia</taxon>
        <taxon>Lophotrochozoa</taxon>
        <taxon>Platyhelminthes</taxon>
        <taxon>Trematoda</taxon>
        <taxon>Digenea</taxon>
        <taxon>Strigeidida</taxon>
        <taxon>Schistosomatoidea</taxon>
        <taxon>Schistosomatidae</taxon>
        <taxon>Schistosoma</taxon>
    </lineage>
</organism>
<feature type="transmembrane region" description="Helical" evidence="6">
    <location>
        <begin position="88"/>
        <end position="109"/>
    </location>
</feature>
<dbReference type="GO" id="GO:0016020">
    <property type="term" value="C:membrane"/>
    <property type="evidence" value="ECO:0007669"/>
    <property type="project" value="UniProtKB-SubCell"/>
</dbReference>
<dbReference type="Proteomes" id="UP001292079">
    <property type="component" value="Unassembled WGS sequence"/>
</dbReference>
<dbReference type="InterPro" id="IPR002528">
    <property type="entry name" value="MATE_fam"/>
</dbReference>
<dbReference type="GO" id="GO:0015297">
    <property type="term" value="F:antiporter activity"/>
    <property type="evidence" value="ECO:0007669"/>
    <property type="project" value="InterPro"/>
</dbReference>
<feature type="transmembrane region" description="Helical" evidence="6">
    <location>
        <begin position="426"/>
        <end position="446"/>
    </location>
</feature>
<evidence type="ECO:0000256" key="2">
    <source>
        <dbReference type="ARBA" id="ARBA00010199"/>
    </source>
</evidence>
<feature type="transmembrane region" description="Helical" evidence="6">
    <location>
        <begin position="199"/>
        <end position="223"/>
    </location>
</feature>
<feature type="transmembrane region" description="Helical" evidence="6">
    <location>
        <begin position="130"/>
        <end position="151"/>
    </location>
</feature>
<evidence type="ECO:0000313" key="8">
    <source>
        <dbReference type="Proteomes" id="UP001292079"/>
    </source>
</evidence>
<feature type="transmembrane region" description="Helical" evidence="6">
    <location>
        <begin position="235"/>
        <end position="252"/>
    </location>
</feature>
<feature type="transmembrane region" description="Helical" evidence="6">
    <location>
        <begin position="551"/>
        <end position="571"/>
    </location>
</feature>
<dbReference type="AlphaFoldDB" id="A0AAE1ZCR3"/>
<feature type="transmembrane region" description="Helical" evidence="6">
    <location>
        <begin position="55"/>
        <end position="76"/>
    </location>
</feature>
<evidence type="ECO:0000256" key="6">
    <source>
        <dbReference type="RuleBase" id="RU004914"/>
    </source>
</evidence>
<reference evidence="7" key="2">
    <citation type="journal article" date="2023" name="Infect Dis Poverty">
        <title>Chromosome-scale genome of the human blood fluke Schistosoma mekongi and its implications for public health.</title>
        <authorList>
            <person name="Zhou M."/>
            <person name="Xu L."/>
            <person name="Xu D."/>
            <person name="Chen W."/>
            <person name="Khan J."/>
            <person name="Hu Y."/>
            <person name="Huang H."/>
            <person name="Wei H."/>
            <person name="Zhang Y."/>
            <person name="Chusongsang P."/>
            <person name="Tanasarnprasert K."/>
            <person name="Hu X."/>
            <person name="Limpanont Y."/>
            <person name="Lv Z."/>
        </authorList>
    </citation>
    <scope>NUCLEOTIDE SEQUENCE</scope>
    <source>
        <strain evidence="7">LV_2022a</strain>
    </source>
</reference>
<keyword evidence="8" id="KW-1185">Reference proteome</keyword>
<dbReference type="GO" id="GO:1990961">
    <property type="term" value="P:xenobiotic detoxification by transmembrane export across the plasma membrane"/>
    <property type="evidence" value="ECO:0007669"/>
    <property type="project" value="InterPro"/>
</dbReference>
<accession>A0AAE1ZCR3</accession>
<comment type="caution">
    <text evidence="7">The sequence shown here is derived from an EMBL/GenBank/DDBJ whole genome shotgun (WGS) entry which is preliminary data.</text>
</comment>
<dbReference type="GO" id="GO:0042910">
    <property type="term" value="F:xenobiotic transmembrane transporter activity"/>
    <property type="evidence" value="ECO:0007669"/>
    <property type="project" value="InterPro"/>
</dbReference>
<comment type="similarity">
    <text evidence="2 6">Belongs to the multi antimicrobial extrusion (MATE) (TC 2.A.66.1) family.</text>
</comment>
<evidence type="ECO:0000256" key="4">
    <source>
        <dbReference type="ARBA" id="ARBA00022989"/>
    </source>
</evidence>
<sequence>MTKYKYCKYMIDLFKKDTVIKDNPEELRNLTYRQKLLKKIYPLGFLHEFKNLLRLAVPITISSILTFTISPVSMAFCGHLGKIQLATMGLAMSVFSVCGMFVILGLLSACDTLFSQTYGSTMKSKMIVQLYRAVILILLCCIPSCALYMNAEPLLLLLGQNPLIAKGTGELLLYFIPALLFSSLGQLLIKFVQTQNHVYAPLVIMIFVNAINALMHYVLMYLVNMDVRASPISQTIAYGFEVVCFIVYVKFLSLSKDINFKITMEIWEDWSTWFRLAIPGLIMVSLEWTIYEIGGFIAGTLGARELAAQTIILTIGTMSYTLLPLGVGSAAGIRVGQYLGAKSAKGPYSVFSVALTLVGCWALPYVGILIATRWYLPRIFTSDDGVIELVAELMPIISYFQIIDGVNGVCSGVLKGSGLQTIGAIVNIFFLYMLATPLGICLVYLVNLRLHGIWIGLVTAATIQVSTLCTICFRLNWTTQIKLAQERIKVMSDSLEISMQNMSELKSTGILKIEDEGNHKTTSHNEVNTKLNIKHDTQQTLSNMKLIRNRIILIFILFLLLITSIFCRLFINLTDYFGIYCVYDNDTYIQITNFNITDNCTVVIP</sequence>
<feature type="transmembrane region" description="Helical" evidence="6">
    <location>
        <begin position="452"/>
        <end position="477"/>
    </location>
</feature>
<evidence type="ECO:0000256" key="5">
    <source>
        <dbReference type="ARBA" id="ARBA00023136"/>
    </source>
</evidence>
<gene>
    <name evidence="7" type="ORF">MN116_005250</name>
</gene>
<evidence type="ECO:0000256" key="3">
    <source>
        <dbReference type="ARBA" id="ARBA00022692"/>
    </source>
</evidence>
<keyword evidence="3 6" id="KW-0812">Transmembrane</keyword>
<reference evidence="7" key="1">
    <citation type="submission" date="2022-04" db="EMBL/GenBank/DDBJ databases">
        <authorList>
            <person name="Xu L."/>
            <person name="Lv Z."/>
        </authorList>
    </citation>
    <scope>NUCLEOTIDE SEQUENCE</scope>
    <source>
        <strain evidence="7">LV_2022a</strain>
    </source>
</reference>
<dbReference type="Pfam" id="PF01554">
    <property type="entry name" value="MatE"/>
    <property type="match status" value="2"/>
</dbReference>
<evidence type="ECO:0000256" key="1">
    <source>
        <dbReference type="ARBA" id="ARBA00004141"/>
    </source>
</evidence>
<feature type="transmembrane region" description="Helical" evidence="6">
    <location>
        <begin position="311"/>
        <end position="336"/>
    </location>
</feature>
<dbReference type="PANTHER" id="PTHR11206">
    <property type="entry name" value="MULTIDRUG RESISTANCE PROTEIN"/>
    <property type="match status" value="1"/>
</dbReference>
<dbReference type="EMBL" id="JALJAT010000003">
    <property type="protein sequence ID" value="KAK4471861.1"/>
    <property type="molecule type" value="Genomic_DNA"/>
</dbReference>
<protein>
    <recommendedName>
        <fullName evidence="6">Multidrug and toxin extrusion protein</fullName>
    </recommendedName>
</protein>
<proteinExistence type="inferred from homology"/>
<dbReference type="NCBIfam" id="TIGR00797">
    <property type="entry name" value="matE"/>
    <property type="match status" value="1"/>
</dbReference>
<dbReference type="InterPro" id="IPR045069">
    <property type="entry name" value="MATE_euk"/>
</dbReference>
<feature type="transmembrane region" description="Helical" evidence="6">
    <location>
        <begin position="171"/>
        <end position="192"/>
    </location>
</feature>
<keyword evidence="5 6" id="KW-0472">Membrane</keyword>
<comment type="subcellular location">
    <subcellularLocation>
        <location evidence="1">Membrane</location>
        <topology evidence="1">Multi-pass membrane protein</topology>
    </subcellularLocation>
</comment>
<evidence type="ECO:0000313" key="7">
    <source>
        <dbReference type="EMBL" id="KAK4471861.1"/>
    </source>
</evidence>
<dbReference type="CDD" id="cd13132">
    <property type="entry name" value="MATE_eukaryotic"/>
    <property type="match status" value="1"/>
</dbReference>
<keyword evidence="4 6" id="KW-1133">Transmembrane helix</keyword>
<feature type="transmembrane region" description="Helical" evidence="6">
    <location>
        <begin position="348"/>
        <end position="376"/>
    </location>
</feature>
<name>A0AAE1ZCR3_SCHME</name>